<feature type="region of interest" description="Disordered" evidence="7">
    <location>
        <begin position="113"/>
        <end position="154"/>
    </location>
</feature>
<feature type="region of interest" description="Disordered" evidence="7">
    <location>
        <begin position="200"/>
        <end position="241"/>
    </location>
</feature>
<evidence type="ECO:0000256" key="1">
    <source>
        <dbReference type="ARBA" id="ARBA00004123"/>
    </source>
</evidence>
<keyword evidence="4 10" id="KW-0371">Homeobox</keyword>
<dbReference type="Pfam" id="PF05044">
    <property type="entry name" value="HPD"/>
    <property type="match status" value="1"/>
</dbReference>
<name>A0ABM3WJY2_ERIEU</name>
<evidence type="ECO:0000256" key="2">
    <source>
        <dbReference type="ARBA" id="ARBA00023015"/>
    </source>
</evidence>
<evidence type="ECO:0000313" key="9">
    <source>
        <dbReference type="Proteomes" id="UP001652624"/>
    </source>
</evidence>
<evidence type="ECO:0000256" key="6">
    <source>
        <dbReference type="ARBA" id="ARBA00023242"/>
    </source>
</evidence>
<dbReference type="InterPro" id="IPR009057">
    <property type="entry name" value="Homeodomain-like_sf"/>
</dbReference>
<gene>
    <name evidence="10" type="primary">PROX2</name>
</gene>
<dbReference type="PANTHER" id="PTHR12198">
    <property type="entry name" value="HOMEOBOX PROTEIN PROSPERO/PROX-1/CEH-26"/>
    <property type="match status" value="1"/>
</dbReference>
<dbReference type="SUPFAM" id="SSF46689">
    <property type="entry name" value="Homeodomain-like"/>
    <property type="match status" value="1"/>
</dbReference>
<dbReference type="GeneID" id="103123193"/>
<evidence type="ECO:0000256" key="5">
    <source>
        <dbReference type="ARBA" id="ARBA00023163"/>
    </source>
</evidence>
<proteinExistence type="predicted"/>
<dbReference type="Proteomes" id="UP001652624">
    <property type="component" value="Chromosome 22"/>
</dbReference>
<keyword evidence="5" id="KW-0804">Transcription</keyword>
<keyword evidence="6" id="KW-0539">Nucleus</keyword>
<evidence type="ECO:0000256" key="4">
    <source>
        <dbReference type="ARBA" id="ARBA00023155"/>
    </source>
</evidence>
<evidence type="ECO:0000313" key="10">
    <source>
        <dbReference type="RefSeq" id="XP_060036886.1"/>
    </source>
</evidence>
<dbReference type="GO" id="GO:0003677">
    <property type="term" value="F:DNA binding"/>
    <property type="evidence" value="ECO:0007669"/>
    <property type="project" value="UniProtKB-KW"/>
</dbReference>
<keyword evidence="2" id="KW-0805">Transcription regulation</keyword>
<evidence type="ECO:0000259" key="8">
    <source>
        <dbReference type="PROSITE" id="PS51818"/>
    </source>
</evidence>
<protein>
    <submittedName>
        <fullName evidence="10">Prospero homeobox protein 2</fullName>
    </submittedName>
</protein>
<dbReference type="PROSITE" id="PS51818">
    <property type="entry name" value="HOMEO_PROSPERO"/>
    <property type="match status" value="1"/>
</dbReference>
<keyword evidence="9" id="KW-1185">Reference proteome</keyword>
<organism evidence="9 10">
    <name type="scientific">Erinaceus europaeus</name>
    <name type="common">Western European hedgehog</name>
    <dbReference type="NCBI Taxonomy" id="9365"/>
    <lineage>
        <taxon>Eukaryota</taxon>
        <taxon>Metazoa</taxon>
        <taxon>Chordata</taxon>
        <taxon>Craniata</taxon>
        <taxon>Vertebrata</taxon>
        <taxon>Euteleostomi</taxon>
        <taxon>Mammalia</taxon>
        <taxon>Eutheria</taxon>
        <taxon>Laurasiatheria</taxon>
        <taxon>Eulipotyphla</taxon>
        <taxon>Erinaceidae</taxon>
        <taxon>Erinaceinae</taxon>
        <taxon>Erinaceus</taxon>
    </lineage>
</organism>
<sequence length="435" mass="48407">PWSWAPCPNWPRDEHVQAKRARVETIVRAMCLPANPLGPANSRAGGGRSRLQQAQGRRRKQQLPVQQGLPLTGPRSTRQRRPRVREQLHLLRQQLTHLQEHVLRAAGCGDSALGSGGPLSRSQMDVPESWAGDSEPHQSCSRDLPGAERHGGPSLLPGEAWSLLQVLRGELARALDSALHRVLLDPSGPLTQLDRTLGELQPEGRSRPPPPEGDTSQDPLPLALPQVGGPRGHSLLARPQDAPQYPVSPMVLLKPLESPPASCPTVAPPHTRGQQEGLSPGHLKKAKLMFFFTRYPSSSLLKAYFPDVQFNRCVTSQMIKWFSNFREFYYIQMERSARQAVSDGVTDPKALVVLRDSELFRALNTHYNKGDDLEVPDCFLEIASVTLQEFFRAVSAGKDSDPSWKKPIYKIISKLDRDIPEIFKSSSYPQEPFQN</sequence>
<dbReference type="InterPro" id="IPR037131">
    <property type="entry name" value="Homeo_prospero_dom_sf"/>
</dbReference>
<accession>A0ABM3WJY2</accession>
<evidence type="ECO:0000256" key="3">
    <source>
        <dbReference type="ARBA" id="ARBA00023125"/>
    </source>
</evidence>
<evidence type="ECO:0000256" key="7">
    <source>
        <dbReference type="SAM" id="MobiDB-lite"/>
    </source>
</evidence>
<feature type="region of interest" description="Disordered" evidence="7">
    <location>
        <begin position="259"/>
        <end position="279"/>
    </location>
</feature>
<dbReference type="Gene3D" id="1.10.10.500">
    <property type="entry name" value="Homeo-prospero domain"/>
    <property type="match status" value="1"/>
</dbReference>
<feature type="region of interest" description="Disordered" evidence="7">
    <location>
        <begin position="36"/>
        <end position="82"/>
    </location>
</feature>
<dbReference type="PANTHER" id="PTHR12198:SF5">
    <property type="entry name" value="PROSPERO HOMEOBOX PROTEIN 2"/>
    <property type="match status" value="1"/>
</dbReference>
<reference evidence="10" key="1">
    <citation type="submission" date="2025-08" db="UniProtKB">
        <authorList>
            <consortium name="RefSeq"/>
        </authorList>
    </citation>
    <scope>IDENTIFICATION</scope>
</reference>
<dbReference type="InterPro" id="IPR023082">
    <property type="entry name" value="Homeo_prospero_dom"/>
</dbReference>
<comment type="subcellular location">
    <subcellularLocation>
        <location evidence="1">Nucleus</location>
    </subcellularLocation>
</comment>
<dbReference type="RefSeq" id="XP_060036886.1">
    <property type="nucleotide sequence ID" value="XM_060180903.1"/>
</dbReference>
<feature type="domain" description="Prospero" evidence="8">
    <location>
        <begin position="275"/>
        <end position="433"/>
    </location>
</feature>
<keyword evidence="3 10" id="KW-0238">DNA-binding</keyword>
<feature type="non-terminal residue" evidence="10">
    <location>
        <position position="1"/>
    </location>
</feature>
<dbReference type="InterPro" id="IPR039350">
    <property type="entry name" value="Prospero_homeodomain"/>
</dbReference>